<organism evidence="2 3">
    <name type="scientific">Aliiroseovarius pelagivivens</name>
    <dbReference type="NCBI Taxonomy" id="1639690"/>
    <lineage>
        <taxon>Bacteria</taxon>
        <taxon>Pseudomonadati</taxon>
        <taxon>Pseudomonadota</taxon>
        <taxon>Alphaproteobacteria</taxon>
        <taxon>Rhodobacterales</taxon>
        <taxon>Paracoccaceae</taxon>
        <taxon>Aliiroseovarius</taxon>
    </lineage>
</organism>
<dbReference type="AlphaFoldDB" id="A0A2R8AT75"/>
<dbReference type="InterPro" id="IPR002048">
    <property type="entry name" value="EF_hand_dom"/>
</dbReference>
<name>A0A2R8AT75_9RHOB</name>
<evidence type="ECO:0000313" key="3">
    <source>
        <dbReference type="Proteomes" id="UP000244911"/>
    </source>
</evidence>
<gene>
    <name evidence="2" type="ORF">ALP8811_03201</name>
</gene>
<dbReference type="PROSITE" id="PS00018">
    <property type="entry name" value="EF_HAND_1"/>
    <property type="match status" value="1"/>
</dbReference>
<dbReference type="InterPro" id="IPR036844">
    <property type="entry name" value="Hint_dom_sf"/>
</dbReference>
<dbReference type="Proteomes" id="UP000244911">
    <property type="component" value="Unassembled WGS sequence"/>
</dbReference>
<feature type="domain" description="EF-hand" evidence="1">
    <location>
        <begin position="39"/>
        <end position="61"/>
    </location>
</feature>
<dbReference type="InterPro" id="IPR018247">
    <property type="entry name" value="EF_Hand_1_Ca_BS"/>
</dbReference>
<keyword evidence="3" id="KW-1185">Reference proteome</keyword>
<accession>A0A2R8AT75</accession>
<dbReference type="EMBL" id="OMOI01000002">
    <property type="protein sequence ID" value="SPF79262.1"/>
    <property type="molecule type" value="Genomic_DNA"/>
</dbReference>
<dbReference type="Gene3D" id="2.170.16.10">
    <property type="entry name" value="Hedgehog/Intein (Hint) domain"/>
    <property type="match status" value="1"/>
</dbReference>
<dbReference type="Pfam" id="PF13403">
    <property type="entry name" value="Hint_2"/>
    <property type="match status" value="1"/>
</dbReference>
<evidence type="ECO:0000259" key="1">
    <source>
        <dbReference type="PROSITE" id="PS50222"/>
    </source>
</evidence>
<reference evidence="3" key="1">
    <citation type="submission" date="2018-03" db="EMBL/GenBank/DDBJ databases">
        <authorList>
            <person name="Rodrigo-Torres L."/>
            <person name="Arahal R. D."/>
            <person name="Lucena T."/>
        </authorList>
    </citation>
    <scope>NUCLEOTIDE SEQUENCE [LARGE SCALE GENOMIC DNA]</scope>
    <source>
        <strain evidence="3">CECT 8811</strain>
    </source>
</reference>
<evidence type="ECO:0000313" key="2">
    <source>
        <dbReference type="EMBL" id="SPF79262.1"/>
    </source>
</evidence>
<dbReference type="PROSITE" id="PS50222">
    <property type="entry name" value="EF_HAND_2"/>
    <property type="match status" value="1"/>
</dbReference>
<dbReference type="SUPFAM" id="SSF51294">
    <property type="entry name" value="Hedgehog/intein (Hint) domain"/>
    <property type="match status" value="1"/>
</dbReference>
<dbReference type="GO" id="GO:0005509">
    <property type="term" value="F:calcium ion binding"/>
    <property type="evidence" value="ECO:0007669"/>
    <property type="project" value="InterPro"/>
</dbReference>
<sequence length="316" mass="34121">MALLTLTFPPGTVASVSKSSGDWIVDSVNTTEVVVVVDDLDNDGTISNDEWDAAVSGDGNDIGDTGYLYRDGGVSGFLYSTDGTTTFTVGQDVTAIRAAMSNHFEADVSAIVCFAKGTRIATPAGQKRIETLTEGDQVLTANGDSHTIRWIGRREVSAFEMLHAPKLCPVRIRAGALGNQLPEQDLLVSRQHRILIRSKVAERMFGTKEVLIPAIKLVGCTGIEVEDQPRALEYFHILLDDHEILLANGAPAESLFTGPEALKSLSPEAVDEISTLFPEVLERIALQGPAALVPSNQKINRMIARHIKNNKELISS</sequence>
<proteinExistence type="predicted"/>
<protein>
    <recommendedName>
        <fullName evidence="1">EF-hand domain-containing protein</fullName>
    </recommendedName>
</protein>
<dbReference type="InterPro" id="IPR028992">
    <property type="entry name" value="Hedgehog/Intein_dom"/>
</dbReference>